<evidence type="ECO:0000313" key="2">
    <source>
        <dbReference type="EMBL" id="KAK3254563.1"/>
    </source>
</evidence>
<dbReference type="Proteomes" id="UP001190700">
    <property type="component" value="Unassembled WGS sequence"/>
</dbReference>
<gene>
    <name evidence="2" type="ORF">CYMTET_36224</name>
</gene>
<evidence type="ECO:0000313" key="3">
    <source>
        <dbReference type="Proteomes" id="UP001190700"/>
    </source>
</evidence>
<keyword evidence="3" id="KW-1185">Reference proteome</keyword>
<dbReference type="AlphaFoldDB" id="A0AAE0CGD2"/>
<dbReference type="EMBL" id="LGRX02023416">
    <property type="protein sequence ID" value="KAK3254563.1"/>
    <property type="molecule type" value="Genomic_DNA"/>
</dbReference>
<feature type="region of interest" description="Disordered" evidence="1">
    <location>
        <begin position="1"/>
        <end position="36"/>
    </location>
</feature>
<proteinExistence type="predicted"/>
<sequence>MSSAPDFQRRREQFKGGPSLGSSAATRRREQTQQNIKQRRLDLLRAKRLCLLAPDSENEAVLHIGDAPLKPESTQAEDPEPILEASLSQIIATVEKSPRSLEPLRHLRTKL</sequence>
<accession>A0AAE0CGD2</accession>
<name>A0AAE0CGD2_9CHLO</name>
<evidence type="ECO:0000256" key="1">
    <source>
        <dbReference type="SAM" id="MobiDB-lite"/>
    </source>
</evidence>
<reference evidence="2 3" key="1">
    <citation type="journal article" date="2015" name="Genome Biol. Evol.">
        <title>Comparative Genomics of a Bacterivorous Green Alga Reveals Evolutionary Causalities and Consequences of Phago-Mixotrophic Mode of Nutrition.</title>
        <authorList>
            <person name="Burns J.A."/>
            <person name="Paasch A."/>
            <person name="Narechania A."/>
            <person name="Kim E."/>
        </authorList>
    </citation>
    <scope>NUCLEOTIDE SEQUENCE [LARGE SCALE GENOMIC DNA]</scope>
    <source>
        <strain evidence="2 3">PLY_AMNH</strain>
    </source>
</reference>
<protein>
    <submittedName>
        <fullName evidence="2">Uncharacterized protein</fullName>
    </submittedName>
</protein>
<feature type="non-terminal residue" evidence="2">
    <location>
        <position position="111"/>
    </location>
</feature>
<comment type="caution">
    <text evidence="2">The sequence shown here is derived from an EMBL/GenBank/DDBJ whole genome shotgun (WGS) entry which is preliminary data.</text>
</comment>
<organism evidence="2 3">
    <name type="scientific">Cymbomonas tetramitiformis</name>
    <dbReference type="NCBI Taxonomy" id="36881"/>
    <lineage>
        <taxon>Eukaryota</taxon>
        <taxon>Viridiplantae</taxon>
        <taxon>Chlorophyta</taxon>
        <taxon>Pyramimonadophyceae</taxon>
        <taxon>Pyramimonadales</taxon>
        <taxon>Pyramimonadaceae</taxon>
        <taxon>Cymbomonas</taxon>
    </lineage>
</organism>